<proteinExistence type="predicted"/>
<dbReference type="OrthoDB" id="4365435at2759"/>
<dbReference type="STRING" id="569365.A0A0D2CPU4"/>
<dbReference type="VEuPathDB" id="FungiDB:PV07_00125"/>
<dbReference type="GeneID" id="27339319"/>
<dbReference type="RefSeq" id="XP_016253474.1">
    <property type="nucleotide sequence ID" value="XM_016386546.1"/>
</dbReference>
<dbReference type="HOGENOM" id="CLU_709802_0_0_1"/>
<evidence type="ECO:0000313" key="1">
    <source>
        <dbReference type="EMBL" id="KIW33258.1"/>
    </source>
</evidence>
<sequence length="389" mass="44883">MASEDSIPTAVKKLFKNERKEYALPDGFIWNEQKKKYCQGDLWILLRTHTYSDWHGIRRHIGPHGERSRHQLISQPKRNEFGYVFCHRGLHDRARGIPENSLLAVENGIREGFHFHELVGNLSIRPESTSVSENIFFAHDKTPRHVSSKTLRWTFYKLSGIRRTTLVIRNFDKGKGTYANSYLNTTQKVPFLRDLDLIWRHEVGEAVRGDVDGSVQFDLRGKDFADSLAHFYGQTDVSSPRLILKRYNSHFSTYEKLKSATEKSKLKKPRGHSLYDTLQQYPYMAIMSYENICDVFRTQLLSFYIAKEYCFILEVVLTGLGLGYNVQNGTARNPMDGTPLNDREVIFQSCVDRAMIDVGLELKKENPLVILSSCTRLCDIRTPEGTEMT</sequence>
<reference evidence="1 2" key="1">
    <citation type="submission" date="2015-01" db="EMBL/GenBank/DDBJ databases">
        <title>The Genome Sequence of Cladophialophora immunda CBS83496.</title>
        <authorList>
            <consortium name="The Broad Institute Genomics Platform"/>
            <person name="Cuomo C."/>
            <person name="de Hoog S."/>
            <person name="Gorbushina A."/>
            <person name="Stielow B."/>
            <person name="Teixiera M."/>
            <person name="Abouelleil A."/>
            <person name="Chapman S.B."/>
            <person name="Priest M."/>
            <person name="Young S.K."/>
            <person name="Wortman J."/>
            <person name="Nusbaum C."/>
            <person name="Birren B."/>
        </authorList>
    </citation>
    <scope>NUCLEOTIDE SEQUENCE [LARGE SCALE GENOMIC DNA]</scope>
    <source>
        <strain evidence="1 2">CBS 83496</strain>
    </source>
</reference>
<dbReference type="EMBL" id="KN847040">
    <property type="protein sequence ID" value="KIW33258.1"/>
    <property type="molecule type" value="Genomic_DNA"/>
</dbReference>
<protein>
    <submittedName>
        <fullName evidence="1">Uncharacterized protein</fullName>
    </submittedName>
</protein>
<keyword evidence="2" id="KW-1185">Reference proteome</keyword>
<dbReference type="Proteomes" id="UP000054466">
    <property type="component" value="Unassembled WGS sequence"/>
</dbReference>
<dbReference type="AlphaFoldDB" id="A0A0D2CPU4"/>
<evidence type="ECO:0000313" key="2">
    <source>
        <dbReference type="Proteomes" id="UP000054466"/>
    </source>
</evidence>
<name>A0A0D2CPU4_9EURO</name>
<organism evidence="1 2">
    <name type="scientific">Cladophialophora immunda</name>
    <dbReference type="NCBI Taxonomy" id="569365"/>
    <lineage>
        <taxon>Eukaryota</taxon>
        <taxon>Fungi</taxon>
        <taxon>Dikarya</taxon>
        <taxon>Ascomycota</taxon>
        <taxon>Pezizomycotina</taxon>
        <taxon>Eurotiomycetes</taxon>
        <taxon>Chaetothyriomycetidae</taxon>
        <taxon>Chaetothyriales</taxon>
        <taxon>Herpotrichiellaceae</taxon>
        <taxon>Cladophialophora</taxon>
    </lineage>
</organism>
<accession>A0A0D2CPU4</accession>
<gene>
    <name evidence="1" type="ORF">PV07_00125</name>
</gene>